<reference evidence="1 2" key="1">
    <citation type="submission" date="2021-06" db="EMBL/GenBank/DDBJ databases">
        <title>Caerostris extrusa draft genome.</title>
        <authorList>
            <person name="Kono N."/>
            <person name="Arakawa K."/>
        </authorList>
    </citation>
    <scope>NUCLEOTIDE SEQUENCE [LARGE SCALE GENOMIC DNA]</scope>
</reference>
<dbReference type="Proteomes" id="UP001054945">
    <property type="component" value="Unassembled WGS sequence"/>
</dbReference>
<accession>A0AAV4VDQ7</accession>
<gene>
    <name evidence="1" type="ORF">CEXT_9851</name>
</gene>
<dbReference type="AlphaFoldDB" id="A0AAV4VDQ7"/>
<sequence>MLSTAGRVIPELNAGMAVVSAWNPVSLLLRDFDGSVKQCNCLSLTYLFCGKDKSMRHNNPPTEEDPSLVD</sequence>
<evidence type="ECO:0000313" key="2">
    <source>
        <dbReference type="Proteomes" id="UP001054945"/>
    </source>
</evidence>
<protein>
    <submittedName>
        <fullName evidence="1">Uncharacterized protein</fullName>
    </submittedName>
</protein>
<dbReference type="EMBL" id="BPLR01014273">
    <property type="protein sequence ID" value="GIY67698.1"/>
    <property type="molecule type" value="Genomic_DNA"/>
</dbReference>
<keyword evidence="2" id="KW-1185">Reference proteome</keyword>
<name>A0AAV4VDQ7_CAEEX</name>
<evidence type="ECO:0000313" key="1">
    <source>
        <dbReference type="EMBL" id="GIY67698.1"/>
    </source>
</evidence>
<comment type="caution">
    <text evidence="1">The sequence shown here is derived from an EMBL/GenBank/DDBJ whole genome shotgun (WGS) entry which is preliminary data.</text>
</comment>
<organism evidence="1 2">
    <name type="scientific">Caerostris extrusa</name>
    <name type="common">Bark spider</name>
    <name type="synonym">Caerostris bankana</name>
    <dbReference type="NCBI Taxonomy" id="172846"/>
    <lineage>
        <taxon>Eukaryota</taxon>
        <taxon>Metazoa</taxon>
        <taxon>Ecdysozoa</taxon>
        <taxon>Arthropoda</taxon>
        <taxon>Chelicerata</taxon>
        <taxon>Arachnida</taxon>
        <taxon>Araneae</taxon>
        <taxon>Araneomorphae</taxon>
        <taxon>Entelegynae</taxon>
        <taxon>Araneoidea</taxon>
        <taxon>Araneidae</taxon>
        <taxon>Caerostris</taxon>
    </lineage>
</organism>
<proteinExistence type="predicted"/>